<organism evidence="3 4">
    <name type="scientific">Castilleja foliolosa</name>
    <dbReference type="NCBI Taxonomy" id="1961234"/>
    <lineage>
        <taxon>Eukaryota</taxon>
        <taxon>Viridiplantae</taxon>
        <taxon>Streptophyta</taxon>
        <taxon>Embryophyta</taxon>
        <taxon>Tracheophyta</taxon>
        <taxon>Spermatophyta</taxon>
        <taxon>Magnoliopsida</taxon>
        <taxon>eudicotyledons</taxon>
        <taxon>Gunneridae</taxon>
        <taxon>Pentapetalae</taxon>
        <taxon>asterids</taxon>
        <taxon>lamiids</taxon>
        <taxon>Lamiales</taxon>
        <taxon>Orobanchaceae</taxon>
        <taxon>Pedicularideae</taxon>
        <taxon>Castillejinae</taxon>
        <taxon>Castilleja</taxon>
    </lineage>
</organism>
<dbReference type="InterPro" id="IPR046960">
    <property type="entry name" value="PPR_At4g14850-like_plant"/>
</dbReference>
<dbReference type="InterPro" id="IPR011990">
    <property type="entry name" value="TPR-like_helical_dom_sf"/>
</dbReference>
<feature type="repeat" description="PPR" evidence="2">
    <location>
        <begin position="46"/>
        <end position="80"/>
    </location>
</feature>
<dbReference type="InterPro" id="IPR002885">
    <property type="entry name" value="PPR_rpt"/>
</dbReference>
<dbReference type="Pfam" id="PF13041">
    <property type="entry name" value="PPR_2"/>
    <property type="match status" value="2"/>
</dbReference>
<reference evidence="4" key="1">
    <citation type="journal article" date="2024" name="IScience">
        <title>Strigolactones Initiate the Formation of Haustorium-like Structures in Castilleja.</title>
        <authorList>
            <person name="Buerger M."/>
            <person name="Peterson D."/>
            <person name="Chory J."/>
        </authorList>
    </citation>
    <scope>NUCLEOTIDE SEQUENCE [LARGE SCALE GENOMIC DNA]</scope>
</reference>
<keyword evidence="4" id="KW-1185">Reference proteome</keyword>
<sequence>MRKKGVSSDGYTFPILSKVAALLESGGACFAGMVHCLGMRMGFQSDVYFCNTMIEGYVRSGCFGNALKVFDEMPSRDLVSWTSMISGCVSEGNTSRDFGLLNEMRKEVEPNEVTLIVMLQTCPSVLEVRQFHGYVIKCGSSIDQSLKNSILKKYVDFDIANDSEVLFEETGSRDVVSWNIMIHLYSSKGNSTKVIDCLNKMICEVKPSIETFTLIISGLGEFENHSHGQQIHCLALKSGFFDEILSTCLLDLYAKSGHFEEAIEIFKQMLAANVKPDPENMRSFVVACMHLGALRLGKAVHGFFIRNYFSVPDEEGARSLETSILNMYVKCGYIFSARNCFNKMLVKDLVTWSSMIEGYGTHGLGFEALKIFDEMKSEKVKPNSITFLSLLSACSHSGAYYAKAAKP</sequence>
<evidence type="ECO:0000256" key="2">
    <source>
        <dbReference type="PROSITE-ProRule" id="PRU00708"/>
    </source>
</evidence>
<comment type="caution">
    <text evidence="3">The sequence shown here is derived from an EMBL/GenBank/DDBJ whole genome shotgun (WGS) entry which is preliminary data.</text>
</comment>
<evidence type="ECO:0000313" key="4">
    <source>
        <dbReference type="Proteomes" id="UP001632038"/>
    </source>
</evidence>
<dbReference type="Proteomes" id="UP001632038">
    <property type="component" value="Unassembled WGS sequence"/>
</dbReference>
<dbReference type="NCBIfam" id="TIGR00756">
    <property type="entry name" value="PPR"/>
    <property type="match status" value="4"/>
</dbReference>
<dbReference type="Pfam" id="PF01535">
    <property type="entry name" value="PPR"/>
    <property type="match status" value="4"/>
</dbReference>
<feature type="repeat" description="PPR" evidence="2">
    <location>
        <begin position="348"/>
        <end position="382"/>
    </location>
</feature>
<keyword evidence="1" id="KW-0677">Repeat</keyword>
<dbReference type="FunFam" id="1.25.40.10:FF:000031">
    <property type="entry name" value="Pentatricopeptide repeat-containing protein mitochondrial"/>
    <property type="match status" value="1"/>
</dbReference>
<dbReference type="PANTHER" id="PTHR47926:SF373">
    <property type="entry name" value="TETRATRICOPEPTIDE-LIKE HELICAL DOMAIN SUPERFAMILY, DYW DOMAIN-CONTAINING PROTEIN"/>
    <property type="match status" value="1"/>
</dbReference>
<dbReference type="EMBL" id="JAVIJP010000026">
    <property type="protein sequence ID" value="KAL3637137.1"/>
    <property type="molecule type" value="Genomic_DNA"/>
</dbReference>
<gene>
    <name evidence="3" type="ORF">CASFOL_019436</name>
</gene>
<feature type="repeat" description="PPR" evidence="2">
    <location>
        <begin position="242"/>
        <end position="276"/>
    </location>
</feature>
<name>A0ABD3D559_9LAMI</name>
<dbReference type="PROSITE" id="PS51375">
    <property type="entry name" value="PPR"/>
    <property type="match status" value="3"/>
</dbReference>
<dbReference type="Gene3D" id="1.25.40.10">
    <property type="entry name" value="Tetratricopeptide repeat domain"/>
    <property type="match status" value="3"/>
</dbReference>
<proteinExistence type="predicted"/>
<evidence type="ECO:0008006" key="5">
    <source>
        <dbReference type="Google" id="ProtNLM"/>
    </source>
</evidence>
<accession>A0ABD3D559</accession>
<dbReference type="PANTHER" id="PTHR47926">
    <property type="entry name" value="PENTATRICOPEPTIDE REPEAT-CONTAINING PROTEIN"/>
    <property type="match status" value="1"/>
</dbReference>
<dbReference type="AlphaFoldDB" id="A0ABD3D559"/>
<evidence type="ECO:0000256" key="1">
    <source>
        <dbReference type="ARBA" id="ARBA00022737"/>
    </source>
</evidence>
<protein>
    <recommendedName>
        <fullName evidence="5">Pentatricopeptide repeat-containing protein</fullName>
    </recommendedName>
</protein>
<evidence type="ECO:0000313" key="3">
    <source>
        <dbReference type="EMBL" id="KAL3637137.1"/>
    </source>
</evidence>